<reference evidence="9" key="1">
    <citation type="journal article" date="2010" name="Nature">
        <title>The Amphimedon queenslandica genome and the evolution of animal complexity.</title>
        <authorList>
            <person name="Srivastava M."/>
            <person name="Simakov O."/>
            <person name="Chapman J."/>
            <person name="Fahey B."/>
            <person name="Gauthier M.E."/>
            <person name="Mitros T."/>
            <person name="Richards G.S."/>
            <person name="Conaco C."/>
            <person name="Dacre M."/>
            <person name="Hellsten U."/>
            <person name="Larroux C."/>
            <person name="Putnam N.H."/>
            <person name="Stanke M."/>
            <person name="Adamska M."/>
            <person name="Darling A."/>
            <person name="Degnan S.M."/>
            <person name="Oakley T.H."/>
            <person name="Plachetzki D.C."/>
            <person name="Zhai Y."/>
            <person name="Adamski M."/>
            <person name="Calcino A."/>
            <person name="Cummins S.F."/>
            <person name="Goodstein D.M."/>
            <person name="Harris C."/>
            <person name="Jackson D.J."/>
            <person name="Leys S.P."/>
            <person name="Shu S."/>
            <person name="Woodcroft B.J."/>
            <person name="Vervoort M."/>
            <person name="Kosik K.S."/>
            <person name="Manning G."/>
            <person name="Degnan B.M."/>
            <person name="Rokhsar D.S."/>
        </authorList>
    </citation>
    <scope>NUCLEOTIDE SEQUENCE [LARGE SCALE GENOMIC DNA]</scope>
</reference>
<dbReference type="SUPFAM" id="SSF69318">
    <property type="entry name" value="Integrin alpha N-terminal domain"/>
    <property type="match status" value="2"/>
</dbReference>
<sequence>MSKQGAYQRVPVAGDSEEEEEVTLFDKRFGEGVYEENVELIFRQRKGGKLQRGFQEQYQQQIFNKRSITCGAVVLLALLVAVLIGYTAWRIQANKVLIGNTTASTPGPSAPTPSGNDELTLITGTNENDPNSWRVVMEGGMTELSMILHDINKDGTPDIIINNVTDSYDSAGYDGCQDQPDKCLETKGFSPCQVRLLAFDGRSSAILWNEWALFESFASNCRTDLNKDGQSDCIFAGRGGSLAAFDLFHKELLWVVDPAITVPPYNYYYPLITKDFDKDGVPDIIVTHGGDPFYSDTEKKRTPGFLAVISGATGQGLSRRIIIPDNHETYSSPVLYRSSDNIELVLFGSGGETIPGSLWALTLSSLEDHVASYKKETSYTVNKVYKNFVCYTKEQLTKLRPKLIRGIYSTSKHEEWMKACPVLAGGVSPIWNVFGLCVYELIPAGVSGTILPPVIADVNNDNHLDLLVSQFNDHTLLYDGASGLITWDHYSPDTQTYSIPGPLYYNDDDTLDFVARFNKGRWMNYEYSYMTVLDGRNGDILWRINCSQAAMSSPVTVHSKTRGDDGFLFLGIGCGKMIDDIINSGERSSHSPNDGRSKRSAQCPVKHFERDNDRCVFNPLDVLLHSRQERHGNDDGLLQGSGDNDVRIPPQENMIDIDFSEYYPDDLWESNGPMDIFPDPDESPESFMKDYCGYDPDLLQANIYFLNRKLIESLTDVIPVMSFDTYIYKVSHKDLKKHHGENKGPTASDTGEQSMEDIELMMIKKLMKDRKGLRCAHVMAPVLSAGTPVITDSDGDGKVEAIVSLTYTAVPSPYSVKVLDFIHPPKLIVQSLTIENRLKAIYGTQVQGVSSDYWPMDKQPWTEYMGSNGNGVYVKHHK</sequence>
<feature type="compositionally biased region" description="Basic and acidic residues" evidence="5">
    <location>
        <begin position="587"/>
        <end position="597"/>
    </location>
</feature>
<evidence type="ECO:0000256" key="6">
    <source>
        <dbReference type="SAM" id="Phobius"/>
    </source>
</evidence>
<keyword evidence="2 6" id="KW-0812">Transmembrane</keyword>
<evidence type="ECO:0000256" key="4">
    <source>
        <dbReference type="ARBA" id="ARBA00023136"/>
    </source>
</evidence>
<dbReference type="RefSeq" id="XP_019857088.1">
    <property type="nucleotide sequence ID" value="XM_020001529.1"/>
</dbReference>
<dbReference type="GeneID" id="109585445"/>
<evidence type="ECO:0000313" key="8">
    <source>
        <dbReference type="EnsemblMetazoa" id="XP_019857088.1"/>
    </source>
</evidence>
<feature type="compositionally biased region" description="Low complexity" evidence="5">
    <location>
        <begin position="104"/>
        <end position="115"/>
    </location>
</feature>
<dbReference type="PANTHER" id="PTHR21419:SF30">
    <property type="entry name" value="IG-LIKE DOMAIN-CONTAINING PROTEIN"/>
    <property type="match status" value="1"/>
</dbReference>
<dbReference type="InterPro" id="IPR055409">
    <property type="entry name" value="Beta-prop_FAM234A_B"/>
</dbReference>
<dbReference type="InterPro" id="IPR045232">
    <property type="entry name" value="FAM234"/>
</dbReference>
<keyword evidence="3 6" id="KW-1133">Transmembrane helix</keyword>
<evidence type="ECO:0000256" key="3">
    <source>
        <dbReference type="ARBA" id="ARBA00022989"/>
    </source>
</evidence>
<name>A0AAN0JK71_AMPQE</name>
<proteinExistence type="predicted"/>
<evidence type="ECO:0000256" key="5">
    <source>
        <dbReference type="SAM" id="MobiDB-lite"/>
    </source>
</evidence>
<dbReference type="EnsemblMetazoa" id="XM_020001529.1">
    <property type="protein sequence ID" value="XP_019857088.1"/>
    <property type="gene ID" value="LOC109585445"/>
</dbReference>
<dbReference type="KEGG" id="aqu:109585445"/>
<evidence type="ECO:0000256" key="1">
    <source>
        <dbReference type="ARBA" id="ARBA00004167"/>
    </source>
</evidence>
<evidence type="ECO:0000259" key="7">
    <source>
        <dbReference type="Pfam" id="PF23727"/>
    </source>
</evidence>
<comment type="subcellular location">
    <subcellularLocation>
        <location evidence="1">Membrane</location>
        <topology evidence="1">Single-pass membrane protein</topology>
    </subcellularLocation>
</comment>
<evidence type="ECO:0000313" key="9">
    <source>
        <dbReference type="Proteomes" id="UP000007879"/>
    </source>
</evidence>
<keyword evidence="4 6" id="KW-0472">Membrane</keyword>
<feature type="region of interest" description="Disordered" evidence="5">
    <location>
        <begin position="583"/>
        <end position="603"/>
    </location>
</feature>
<accession>A0AAN0JK71</accession>
<dbReference type="GO" id="GO:0016020">
    <property type="term" value="C:membrane"/>
    <property type="evidence" value="ECO:0007669"/>
    <property type="project" value="UniProtKB-SubCell"/>
</dbReference>
<organism evidence="8 9">
    <name type="scientific">Amphimedon queenslandica</name>
    <name type="common">Sponge</name>
    <dbReference type="NCBI Taxonomy" id="400682"/>
    <lineage>
        <taxon>Eukaryota</taxon>
        <taxon>Metazoa</taxon>
        <taxon>Porifera</taxon>
        <taxon>Demospongiae</taxon>
        <taxon>Heteroscleromorpha</taxon>
        <taxon>Haplosclerida</taxon>
        <taxon>Niphatidae</taxon>
        <taxon>Amphimedon</taxon>
    </lineage>
</organism>
<keyword evidence="9" id="KW-1185">Reference proteome</keyword>
<dbReference type="Proteomes" id="UP000007879">
    <property type="component" value="Unassembled WGS sequence"/>
</dbReference>
<reference evidence="8" key="2">
    <citation type="submission" date="2024-06" db="UniProtKB">
        <authorList>
            <consortium name="EnsemblMetazoa"/>
        </authorList>
    </citation>
    <scope>IDENTIFICATION</scope>
</reference>
<dbReference type="InterPro" id="IPR028994">
    <property type="entry name" value="Integrin_alpha_N"/>
</dbReference>
<dbReference type="PANTHER" id="PTHR21419">
    <property type="match status" value="1"/>
</dbReference>
<evidence type="ECO:0000256" key="2">
    <source>
        <dbReference type="ARBA" id="ARBA00022692"/>
    </source>
</evidence>
<feature type="region of interest" description="Disordered" evidence="5">
    <location>
        <begin position="104"/>
        <end position="129"/>
    </location>
</feature>
<protein>
    <recommendedName>
        <fullName evidence="7">FAM234A/B beta-propeller domain-containing protein</fullName>
    </recommendedName>
</protein>
<feature type="domain" description="FAM234A/B beta-propeller" evidence="7">
    <location>
        <begin position="146"/>
        <end position="388"/>
    </location>
</feature>
<feature type="transmembrane region" description="Helical" evidence="6">
    <location>
        <begin position="68"/>
        <end position="89"/>
    </location>
</feature>
<dbReference type="Pfam" id="PF23727">
    <property type="entry name" value="Beta-prop_FAM234A_B"/>
    <property type="match status" value="1"/>
</dbReference>
<dbReference type="AlphaFoldDB" id="A0AAN0JK71"/>